<reference evidence="2 3" key="1">
    <citation type="journal article" date="2017" name="Int. J. Syst. Evol. Microbiol.">
        <title>Gemmobacter straminiformis sp. nov., isolated from an artificial fountain.</title>
        <authorList>
            <person name="Kang J.Y."/>
            <person name="Kim M.J."/>
            <person name="Chun J."/>
            <person name="Son K.P."/>
            <person name="Jahng K.Y."/>
        </authorList>
    </citation>
    <scope>NUCLEOTIDE SEQUENCE [LARGE SCALE GENOMIC DNA]</scope>
    <source>
        <strain evidence="2 3">CAM-8</strain>
    </source>
</reference>
<dbReference type="InterPro" id="IPR013762">
    <property type="entry name" value="Integrase-like_cat_sf"/>
</dbReference>
<proteinExistence type="predicted"/>
<gene>
    <name evidence="2" type="ORF">H7F16_19020</name>
</gene>
<dbReference type="InterPro" id="IPR011010">
    <property type="entry name" value="DNA_brk_join_enz"/>
</dbReference>
<dbReference type="RefSeq" id="WP_185799233.1">
    <property type="nucleotide sequence ID" value="NZ_JACLQD010000009.1"/>
</dbReference>
<organism evidence="2 3">
    <name type="scientific">Paragemmobacter straminiformis</name>
    <dbReference type="NCBI Taxonomy" id="2045119"/>
    <lineage>
        <taxon>Bacteria</taxon>
        <taxon>Pseudomonadati</taxon>
        <taxon>Pseudomonadota</taxon>
        <taxon>Alphaproteobacteria</taxon>
        <taxon>Rhodobacterales</taxon>
        <taxon>Paracoccaceae</taxon>
        <taxon>Paragemmobacter</taxon>
    </lineage>
</organism>
<comment type="caution">
    <text evidence="2">The sequence shown here is derived from an EMBL/GenBank/DDBJ whole genome shotgun (WGS) entry which is preliminary data.</text>
</comment>
<dbReference type="GO" id="GO:0015074">
    <property type="term" value="P:DNA integration"/>
    <property type="evidence" value="ECO:0007669"/>
    <property type="project" value="InterPro"/>
</dbReference>
<accession>A0A842IDT2</accession>
<evidence type="ECO:0000256" key="1">
    <source>
        <dbReference type="ARBA" id="ARBA00023172"/>
    </source>
</evidence>
<dbReference type="GO" id="GO:0003677">
    <property type="term" value="F:DNA binding"/>
    <property type="evidence" value="ECO:0007669"/>
    <property type="project" value="InterPro"/>
</dbReference>
<name>A0A842IDT2_9RHOB</name>
<dbReference type="EMBL" id="JACLQD010000009">
    <property type="protein sequence ID" value="MBC2837616.1"/>
    <property type="molecule type" value="Genomic_DNA"/>
</dbReference>
<keyword evidence="1" id="KW-0233">DNA recombination</keyword>
<evidence type="ECO:0000313" key="2">
    <source>
        <dbReference type="EMBL" id="MBC2837616.1"/>
    </source>
</evidence>
<sequence>MSLKPEDSRSPSPFVRADAMMMDAVLSHLESMEDLTATQRRDMKSAVHTLCRLIGQAPSSVPANVAWIQVRLRRIHPAQVGLSAKRLKNIRADVLKALELCGASRSRSDWLSPVSENWADLLAHVPDQRDGWKLTQFAQYCSALGVAPDAVENSHVKGLLAALSEETFLDNPKVKVGAMVSAWNRLRQTQPGWPQITLTYPRKREPWTFPIEAFPESFQADVARWMDRLTNPDIFSGEGPSKPLRPASLKYQRFNIQQMASAIVRSGKPITDIVDLGCLAHLEKLTAGLRWYMSRFNGKPTGSLHKLVTCVKSIARHHLKLGDAKMRELSGISSRIAACIDGTRTKNQERLEQLDDEANLGHLLHLPERLVALASRSDQRLRRRALLVQAALAIEILLHAPMRVGNLTRLNLTQHIRRAEVKGAPCIILSIPGEEVKNGRPLSFELSGETLVLFDLYLKDYRPTLLTQPSDLLFPARDGGAKWTTSVSKLIKDTIFEHTGLIIHTHLFRSIAGKIHCLIQPGDFATLSHTIGDTLQTTMKAYAQFEQKNAVRHYQASVTAARNQLSVQRRPHA</sequence>
<keyword evidence="3" id="KW-1185">Reference proteome</keyword>
<dbReference type="GO" id="GO:0006310">
    <property type="term" value="P:DNA recombination"/>
    <property type="evidence" value="ECO:0007669"/>
    <property type="project" value="UniProtKB-KW"/>
</dbReference>
<dbReference type="Gene3D" id="1.10.443.10">
    <property type="entry name" value="Intergrase catalytic core"/>
    <property type="match status" value="1"/>
</dbReference>
<protein>
    <submittedName>
        <fullName evidence="2">Site-specific integrase</fullName>
    </submittedName>
</protein>
<evidence type="ECO:0000313" key="3">
    <source>
        <dbReference type="Proteomes" id="UP000555411"/>
    </source>
</evidence>
<dbReference type="SUPFAM" id="SSF56349">
    <property type="entry name" value="DNA breaking-rejoining enzymes"/>
    <property type="match status" value="1"/>
</dbReference>
<dbReference type="AlphaFoldDB" id="A0A842IDT2"/>
<dbReference type="Proteomes" id="UP000555411">
    <property type="component" value="Unassembled WGS sequence"/>
</dbReference>